<keyword evidence="3" id="KW-1185">Reference proteome</keyword>
<feature type="compositionally biased region" description="Basic and acidic residues" evidence="1">
    <location>
        <begin position="71"/>
        <end position="80"/>
    </location>
</feature>
<dbReference type="OrthoDB" id="1097733at2759"/>
<proteinExistence type="predicted"/>
<evidence type="ECO:0000256" key="1">
    <source>
        <dbReference type="SAM" id="MobiDB-lite"/>
    </source>
</evidence>
<evidence type="ECO:0000313" key="2">
    <source>
        <dbReference type="EMBL" id="KAA3469527.1"/>
    </source>
</evidence>
<feature type="region of interest" description="Disordered" evidence="1">
    <location>
        <begin position="31"/>
        <end position="80"/>
    </location>
</feature>
<organism evidence="2 3">
    <name type="scientific">Gossypium australe</name>
    <dbReference type="NCBI Taxonomy" id="47621"/>
    <lineage>
        <taxon>Eukaryota</taxon>
        <taxon>Viridiplantae</taxon>
        <taxon>Streptophyta</taxon>
        <taxon>Embryophyta</taxon>
        <taxon>Tracheophyta</taxon>
        <taxon>Spermatophyta</taxon>
        <taxon>Magnoliopsida</taxon>
        <taxon>eudicotyledons</taxon>
        <taxon>Gunneridae</taxon>
        <taxon>Pentapetalae</taxon>
        <taxon>rosids</taxon>
        <taxon>malvids</taxon>
        <taxon>Malvales</taxon>
        <taxon>Malvaceae</taxon>
        <taxon>Malvoideae</taxon>
        <taxon>Gossypium</taxon>
    </lineage>
</organism>
<name>A0A5B6VKH4_9ROSI</name>
<reference evidence="3" key="1">
    <citation type="journal article" date="2019" name="Plant Biotechnol. J.">
        <title>Genome sequencing of the Australian wild diploid species Gossypium australe highlights disease resistance and delayed gland morphogenesis.</title>
        <authorList>
            <person name="Cai Y."/>
            <person name="Cai X."/>
            <person name="Wang Q."/>
            <person name="Wang P."/>
            <person name="Zhang Y."/>
            <person name="Cai C."/>
            <person name="Xu Y."/>
            <person name="Wang K."/>
            <person name="Zhou Z."/>
            <person name="Wang C."/>
            <person name="Geng S."/>
            <person name="Li B."/>
            <person name="Dong Q."/>
            <person name="Hou Y."/>
            <person name="Wang H."/>
            <person name="Ai P."/>
            <person name="Liu Z."/>
            <person name="Yi F."/>
            <person name="Sun M."/>
            <person name="An G."/>
            <person name="Cheng J."/>
            <person name="Zhang Y."/>
            <person name="Shi Q."/>
            <person name="Xie Y."/>
            <person name="Shi X."/>
            <person name="Chang Y."/>
            <person name="Huang F."/>
            <person name="Chen Y."/>
            <person name="Hong S."/>
            <person name="Mi L."/>
            <person name="Sun Q."/>
            <person name="Zhang L."/>
            <person name="Zhou B."/>
            <person name="Peng R."/>
            <person name="Zhang X."/>
            <person name="Liu F."/>
        </authorList>
    </citation>
    <scope>NUCLEOTIDE SEQUENCE [LARGE SCALE GENOMIC DNA]</scope>
    <source>
        <strain evidence="3">cv. PA1801</strain>
    </source>
</reference>
<dbReference type="Proteomes" id="UP000325315">
    <property type="component" value="Unassembled WGS sequence"/>
</dbReference>
<protein>
    <submittedName>
        <fullName evidence="2">Nuclear transcription factor Y subunit A-7-like</fullName>
    </submittedName>
</protein>
<gene>
    <name evidence="2" type="primary">hap2</name>
    <name evidence="2" type="ORF">EPI10_015304</name>
</gene>
<sequence length="143" mass="15360">MPAKPGNDDQQIDHGAQSVLQSTAYSEPWWKGVGTNPFGEAASKSPSLEQLNGSVANGAVHSQAHGDLGNEDGRNGQDRQHLKHVPSTAHLTLGEHHEPNSQMELVGHSIVLTSYPYSDPQYGGILTSYGPQMMVCSDFLVLL</sequence>
<feature type="region of interest" description="Disordered" evidence="1">
    <location>
        <begin position="1"/>
        <end position="20"/>
    </location>
</feature>
<dbReference type="AlphaFoldDB" id="A0A5B6VKH4"/>
<evidence type="ECO:0000313" key="3">
    <source>
        <dbReference type="Proteomes" id="UP000325315"/>
    </source>
</evidence>
<dbReference type="EMBL" id="SMMG02000006">
    <property type="protein sequence ID" value="KAA3469527.1"/>
    <property type="molecule type" value="Genomic_DNA"/>
</dbReference>
<comment type="caution">
    <text evidence="2">The sequence shown here is derived from an EMBL/GenBank/DDBJ whole genome shotgun (WGS) entry which is preliminary data.</text>
</comment>
<accession>A0A5B6VKH4</accession>
<feature type="compositionally biased region" description="Polar residues" evidence="1">
    <location>
        <begin position="44"/>
        <end position="55"/>
    </location>
</feature>